<keyword evidence="10" id="KW-1185">Reference proteome</keyword>
<accession>A0ABV7KW99</accession>
<dbReference type="EMBL" id="JBHRTR010000013">
    <property type="protein sequence ID" value="MFC3226440.1"/>
    <property type="molecule type" value="Genomic_DNA"/>
</dbReference>
<keyword evidence="7" id="KW-0175">Coiled coil</keyword>
<dbReference type="CDD" id="cd00082">
    <property type="entry name" value="HisKA"/>
    <property type="match status" value="1"/>
</dbReference>
<evidence type="ECO:0000313" key="9">
    <source>
        <dbReference type="EMBL" id="MFC3226440.1"/>
    </source>
</evidence>
<dbReference type="Gene3D" id="3.30.565.10">
    <property type="entry name" value="Histidine kinase-like ATPase, C-terminal domain"/>
    <property type="match status" value="1"/>
</dbReference>
<protein>
    <recommendedName>
        <fullName evidence="2">histidine kinase</fullName>
        <ecNumber evidence="2">2.7.13.3</ecNumber>
    </recommendedName>
</protein>
<reference evidence="10" key="1">
    <citation type="journal article" date="2019" name="Int. J. Syst. Evol. Microbiol.">
        <title>The Global Catalogue of Microorganisms (GCM) 10K type strain sequencing project: providing services to taxonomists for standard genome sequencing and annotation.</title>
        <authorList>
            <consortium name="The Broad Institute Genomics Platform"/>
            <consortium name="The Broad Institute Genome Sequencing Center for Infectious Disease"/>
            <person name="Wu L."/>
            <person name="Ma J."/>
        </authorList>
    </citation>
    <scope>NUCLEOTIDE SEQUENCE [LARGE SCALE GENOMIC DNA]</scope>
    <source>
        <strain evidence="10">KCTC 42964</strain>
    </source>
</reference>
<evidence type="ECO:0000256" key="5">
    <source>
        <dbReference type="ARBA" id="ARBA00022777"/>
    </source>
</evidence>
<name>A0ABV7KW99_9PROT</name>
<dbReference type="InterPro" id="IPR050736">
    <property type="entry name" value="Sensor_HK_Regulatory"/>
</dbReference>
<evidence type="ECO:0000256" key="2">
    <source>
        <dbReference type="ARBA" id="ARBA00012438"/>
    </source>
</evidence>
<evidence type="ECO:0000256" key="6">
    <source>
        <dbReference type="ARBA" id="ARBA00023012"/>
    </source>
</evidence>
<evidence type="ECO:0000256" key="7">
    <source>
        <dbReference type="SAM" id="Coils"/>
    </source>
</evidence>
<evidence type="ECO:0000259" key="8">
    <source>
        <dbReference type="PROSITE" id="PS50109"/>
    </source>
</evidence>
<evidence type="ECO:0000256" key="4">
    <source>
        <dbReference type="ARBA" id="ARBA00022679"/>
    </source>
</evidence>
<feature type="coiled-coil region" evidence="7">
    <location>
        <begin position="117"/>
        <end position="151"/>
    </location>
</feature>
<dbReference type="SMART" id="SM00388">
    <property type="entry name" value="HisKA"/>
    <property type="match status" value="1"/>
</dbReference>
<dbReference type="Pfam" id="PF00512">
    <property type="entry name" value="HisKA"/>
    <property type="match status" value="1"/>
</dbReference>
<keyword evidence="9" id="KW-0067">ATP-binding</keyword>
<dbReference type="PANTHER" id="PTHR43711">
    <property type="entry name" value="TWO-COMPONENT HISTIDINE KINASE"/>
    <property type="match status" value="1"/>
</dbReference>
<dbReference type="SUPFAM" id="SSF47384">
    <property type="entry name" value="Homodimeric domain of signal transducing histidine kinase"/>
    <property type="match status" value="1"/>
</dbReference>
<gene>
    <name evidence="9" type="ORF">ACFOGJ_04320</name>
</gene>
<dbReference type="PANTHER" id="PTHR43711:SF1">
    <property type="entry name" value="HISTIDINE KINASE 1"/>
    <property type="match status" value="1"/>
</dbReference>
<keyword evidence="3" id="KW-0597">Phosphoprotein</keyword>
<dbReference type="InterPro" id="IPR036890">
    <property type="entry name" value="HATPase_C_sf"/>
</dbReference>
<dbReference type="Proteomes" id="UP001595528">
    <property type="component" value="Unassembled WGS sequence"/>
</dbReference>
<comment type="caution">
    <text evidence="9">The sequence shown here is derived from an EMBL/GenBank/DDBJ whole genome shotgun (WGS) entry which is preliminary data.</text>
</comment>
<organism evidence="9 10">
    <name type="scientific">Marinibaculum pumilum</name>
    <dbReference type="NCBI Taxonomy" id="1766165"/>
    <lineage>
        <taxon>Bacteria</taxon>
        <taxon>Pseudomonadati</taxon>
        <taxon>Pseudomonadota</taxon>
        <taxon>Alphaproteobacteria</taxon>
        <taxon>Rhodospirillales</taxon>
        <taxon>Rhodospirillaceae</taxon>
        <taxon>Marinibaculum</taxon>
    </lineage>
</organism>
<dbReference type="Gene3D" id="1.10.287.130">
    <property type="match status" value="1"/>
</dbReference>
<sequence length="386" mass="42246">MNEGFLDAIVGSLADPIVVIDRHARIFWSNRAFAALAGPARVGEPLDLWLRGADRTLSEILALAWGSTNRMPFRAILGSNEGETCRAEHWRLQWQTEPLVAIRLFDSDTDVSRFVLLNETIDRLNKEIKARRELENSLRSAVAELELANDTKKRILAEVSHDLRTPLNAILGFAEAMQCGIGGTPHAKHAEYLQDIRASGQMLLEMVDQILKVAELGNQTDDVVEVLVDLGECIRRSVAVVSAAHSAKNLTFLIPDEFRLPKLLAANSTITTILSNLLENAAKFSEQSGQVQVEVERKEDGGLCLQVVDGGPGISKDDLGRISAPFFRSSSPYVSRGSGYGLGLSIVASRVSSIDGRLDFESAVGMGTRAMIHIPSARVLWLHQNS</sequence>
<dbReference type="PROSITE" id="PS50109">
    <property type="entry name" value="HIS_KIN"/>
    <property type="match status" value="1"/>
</dbReference>
<keyword evidence="5" id="KW-0418">Kinase</keyword>
<dbReference type="InterPro" id="IPR003661">
    <property type="entry name" value="HisK_dim/P_dom"/>
</dbReference>
<dbReference type="RefSeq" id="WP_379898430.1">
    <property type="nucleotide sequence ID" value="NZ_JBHRTR010000013.1"/>
</dbReference>
<dbReference type="SMART" id="SM00387">
    <property type="entry name" value="HATPase_c"/>
    <property type="match status" value="1"/>
</dbReference>
<dbReference type="Pfam" id="PF02518">
    <property type="entry name" value="HATPase_c"/>
    <property type="match status" value="1"/>
</dbReference>
<evidence type="ECO:0000256" key="1">
    <source>
        <dbReference type="ARBA" id="ARBA00000085"/>
    </source>
</evidence>
<keyword evidence="9" id="KW-0547">Nucleotide-binding</keyword>
<comment type="catalytic activity">
    <reaction evidence="1">
        <text>ATP + protein L-histidine = ADP + protein N-phospho-L-histidine.</text>
        <dbReference type="EC" id="2.7.13.3"/>
    </reaction>
</comment>
<feature type="domain" description="Histidine kinase" evidence="8">
    <location>
        <begin position="158"/>
        <end position="378"/>
    </location>
</feature>
<dbReference type="InterPro" id="IPR003594">
    <property type="entry name" value="HATPase_dom"/>
</dbReference>
<dbReference type="EC" id="2.7.13.3" evidence="2"/>
<dbReference type="SUPFAM" id="SSF55874">
    <property type="entry name" value="ATPase domain of HSP90 chaperone/DNA topoisomerase II/histidine kinase"/>
    <property type="match status" value="1"/>
</dbReference>
<keyword evidence="4" id="KW-0808">Transferase</keyword>
<dbReference type="GO" id="GO:0005524">
    <property type="term" value="F:ATP binding"/>
    <property type="evidence" value="ECO:0007669"/>
    <property type="project" value="UniProtKB-KW"/>
</dbReference>
<dbReference type="InterPro" id="IPR005467">
    <property type="entry name" value="His_kinase_dom"/>
</dbReference>
<evidence type="ECO:0000313" key="10">
    <source>
        <dbReference type="Proteomes" id="UP001595528"/>
    </source>
</evidence>
<dbReference type="InterPro" id="IPR004358">
    <property type="entry name" value="Sig_transdc_His_kin-like_C"/>
</dbReference>
<keyword evidence="6" id="KW-0902">Two-component regulatory system</keyword>
<dbReference type="InterPro" id="IPR036097">
    <property type="entry name" value="HisK_dim/P_sf"/>
</dbReference>
<proteinExistence type="predicted"/>
<evidence type="ECO:0000256" key="3">
    <source>
        <dbReference type="ARBA" id="ARBA00022553"/>
    </source>
</evidence>
<dbReference type="PRINTS" id="PR00344">
    <property type="entry name" value="BCTRLSENSOR"/>
</dbReference>